<accession>A0AAN6GVE0</accession>
<feature type="compositionally biased region" description="Acidic residues" evidence="11">
    <location>
        <begin position="874"/>
        <end position="899"/>
    </location>
</feature>
<evidence type="ECO:0000313" key="15">
    <source>
        <dbReference type="EMBL" id="KAK0557224.1"/>
    </source>
</evidence>
<dbReference type="SMART" id="SM00490">
    <property type="entry name" value="HELICc"/>
    <property type="match status" value="1"/>
</dbReference>
<keyword evidence="8 10" id="KW-0694">RNA-binding</keyword>
<feature type="region of interest" description="Disordered" evidence="11">
    <location>
        <begin position="312"/>
        <end position="346"/>
    </location>
</feature>
<feature type="domain" description="Helicase ATP-binding" evidence="12">
    <location>
        <begin position="136"/>
        <end position="310"/>
    </location>
</feature>
<keyword evidence="2" id="KW-0690">Ribosome biogenesis</keyword>
<evidence type="ECO:0000256" key="10">
    <source>
        <dbReference type="RuleBase" id="RU365068"/>
    </source>
</evidence>
<dbReference type="GO" id="GO:0003723">
    <property type="term" value="F:RNA binding"/>
    <property type="evidence" value="ECO:0007669"/>
    <property type="project" value="UniProtKB-UniRule"/>
</dbReference>
<organism evidence="15 16">
    <name type="scientific">Tilletia horrida</name>
    <dbReference type="NCBI Taxonomy" id="155126"/>
    <lineage>
        <taxon>Eukaryota</taxon>
        <taxon>Fungi</taxon>
        <taxon>Dikarya</taxon>
        <taxon>Basidiomycota</taxon>
        <taxon>Ustilaginomycotina</taxon>
        <taxon>Exobasidiomycetes</taxon>
        <taxon>Tilletiales</taxon>
        <taxon>Tilletiaceae</taxon>
        <taxon>Tilletia</taxon>
    </lineage>
</organism>
<feature type="region of interest" description="Disordered" evidence="11">
    <location>
        <begin position="1"/>
        <end position="37"/>
    </location>
</feature>
<feature type="domain" description="DEAD-box RNA helicase Q" evidence="14">
    <location>
        <begin position="105"/>
        <end position="133"/>
    </location>
</feature>
<dbReference type="Gene3D" id="3.40.50.300">
    <property type="entry name" value="P-loop containing nucleotide triphosphate hydrolases"/>
    <property type="match status" value="2"/>
</dbReference>
<dbReference type="InterPro" id="IPR011545">
    <property type="entry name" value="DEAD/DEAH_box_helicase_dom"/>
</dbReference>
<feature type="compositionally biased region" description="Basic and acidic residues" evidence="11">
    <location>
        <begin position="801"/>
        <end position="825"/>
    </location>
</feature>
<dbReference type="CDD" id="cd17941">
    <property type="entry name" value="DEADc_DDX10"/>
    <property type="match status" value="1"/>
</dbReference>
<protein>
    <recommendedName>
        <fullName evidence="10">ATP-dependent RNA helicase</fullName>
        <ecNumber evidence="10">3.6.4.13</ecNumber>
    </recommendedName>
</protein>
<evidence type="ECO:0000313" key="16">
    <source>
        <dbReference type="Proteomes" id="UP001176517"/>
    </source>
</evidence>
<feature type="short sequence motif" description="Q motif" evidence="9">
    <location>
        <begin position="105"/>
        <end position="133"/>
    </location>
</feature>
<gene>
    <name evidence="15" type="primary">DBP4</name>
    <name evidence="15" type="ORF">OC846_000675</name>
</gene>
<dbReference type="EMBL" id="JAPDMZ010000007">
    <property type="protein sequence ID" value="KAK0557224.1"/>
    <property type="molecule type" value="Genomic_DNA"/>
</dbReference>
<evidence type="ECO:0000259" key="12">
    <source>
        <dbReference type="PROSITE" id="PS51192"/>
    </source>
</evidence>
<comment type="catalytic activity">
    <reaction evidence="10">
        <text>ATP + H2O = ADP + phosphate + H(+)</text>
        <dbReference type="Rhea" id="RHEA:13065"/>
        <dbReference type="ChEBI" id="CHEBI:15377"/>
        <dbReference type="ChEBI" id="CHEBI:15378"/>
        <dbReference type="ChEBI" id="CHEBI:30616"/>
        <dbReference type="ChEBI" id="CHEBI:43474"/>
        <dbReference type="ChEBI" id="CHEBI:456216"/>
        <dbReference type="EC" id="3.6.4.13"/>
    </reaction>
</comment>
<feature type="compositionally biased region" description="Polar residues" evidence="11">
    <location>
        <begin position="721"/>
        <end position="732"/>
    </location>
</feature>
<proteinExistence type="inferred from homology"/>
<feature type="compositionally biased region" description="Gly residues" evidence="11">
    <location>
        <begin position="8"/>
        <end position="17"/>
    </location>
</feature>
<feature type="region of interest" description="Disordered" evidence="11">
    <location>
        <begin position="650"/>
        <end position="732"/>
    </location>
</feature>
<comment type="function">
    <text evidence="10">RNA helicase.</text>
</comment>
<dbReference type="CDD" id="cd18787">
    <property type="entry name" value="SF2_C_DEAD"/>
    <property type="match status" value="1"/>
</dbReference>
<keyword evidence="5 10" id="KW-0378">Hydrolase</keyword>
<evidence type="ECO:0000256" key="6">
    <source>
        <dbReference type="ARBA" id="ARBA00022806"/>
    </source>
</evidence>
<evidence type="ECO:0000256" key="3">
    <source>
        <dbReference type="ARBA" id="ARBA00022552"/>
    </source>
</evidence>
<dbReference type="EC" id="3.6.4.13" evidence="10"/>
<dbReference type="PANTHER" id="PTHR24031">
    <property type="entry name" value="RNA HELICASE"/>
    <property type="match status" value="1"/>
</dbReference>
<dbReference type="SUPFAM" id="SSF52540">
    <property type="entry name" value="P-loop containing nucleoside triphosphate hydrolases"/>
    <property type="match status" value="2"/>
</dbReference>
<dbReference type="AlphaFoldDB" id="A0AAN6GVE0"/>
<evidence type="ECO:0000259" key="13">
    <source>
        <dbReference type="PROSITE" id="PS51194"/>
    </source>
</evidence>
<dbReference type="GO" id="GO:0005730">
    <property type="term" value="C:nucleolus"/>
    <property type="evidence" value="ECO:0007669"/>
    <property type="project" value="UniProtKB-SubCell"/>
</dbReference>
<keyword evidence="7 10" id="KW-0067">ATP-binding</keyword>
<dbReference type="GO" id="GO:0005524">
    <property type="term" value="F:ATP binding"/>
    <property type="evidence" value="ECO:0007669"/>
    <property type="project" value="UniProtKB-UniRule"/>
</dbReference>
<reference evidence="15" key="1">
    <citation type="journal article" date="2023" name="PhytoFront">
        <title>Draft Genome Resources of Seven Strains of Tilletia horrida, Causal Agent of Kernel Smut of Rice.</title>
        <authorList>
            <person name="Khanal S."/>
            <person name="Antony Babu S."/>
            <person name="Zhou X.G."/>
        </authorList>
    </citation>
    <scope>NUCLEOTIDE SEQUENCE</scope>
    <source>
        <strain evidence="15">TX6</strain>
    </source>
</reference>
<feature type="compositionally biased region" description="Acidic residues" evidence="11">
    <location>
        <begin position="651"/>
        <end position="670"/>
    </location>
</feature>
<evidence type="ECO:0000256" key="9">
    <source>
        <dbReference type="PROSITE-ProRule" id="PRU00552"/>
    </source>
</evidence>
<dbReference type="InterPro" id="IPR014001">
    <property type="entry name" value="Helicase_ATP-bd"/>
</dbReference>
<feature type="compositionally biased region" description="Basic and acidic residues" evidence="11">
    <location>
        <begin position="697"/>
        <end position="707"/>
    </location>
</feature>
<keyword evidence="16" id="KW-1185">Reference proteome</keyword>
<dbReference type="Pfam" id="PF00270">
    <property type="entry name" value="DEAD"/>
    <property type="match status" value="1"/>
</dbReference>
<sequence length="945" mass="103725">MSFADDAAGGGAGGGVGNRKRKRGFNSRSKDARALKRNALDQHIADLERRTAEFSHLVSSHSAAQQRTTNDNSDDDDDGDESSSTKKMQRKQKAQQQQPSSHIITHFRQLPLSNPTAQGLRNASYTSCTPIQARAIPLALKGKDVLAAAPTGSGKTLAFLVPILDVLFRKRWGPADGLGALIISPTRELAIQIFSVLRKIGSVHSFSAGLVIGGKDLQTEQERLGKINILVATPGRLLQHMDQTVDFDTSNVQMLILDEADRILDMGFAPTLNAIVENLPKQRQTLLFSATQTRRVKDLARLSLVEPEYVAVSNAPSDPSDPTSTPSTKAGATEGEESTSASNSLPANLSQNHMVVSLPQKLSTLFSFLRTHTQSKCIVFLSSCRQVQFVHSTFCKLRPGVSLLCLHGKQKQAKRLQIFEEYRRTKHAVLFATDIAARGLDFPAVDWVIQLDAPEDAATYVHRVGRTARYQSKGNALLFVCPSEEEGVMSMLAEKGIEPNKIKPKESKLQSIDNQLQSFCFQETELKYLAQKAFVSYVRSIHLQKNKRAFDILAYPLEEFAASLGLPGAPKVKFIKEVKKAREKEERKATAIAKKEASLSAAAAKNADTHEDEEEPAAGDAGDKVRTKYDRMFGRKNQGVLSEHYAKLVAEDEEDDESEDSADASDDDTSEAAGDNYGTKTDLLDADEGDGGDDDFLTLKRADHALSDDEDHAEQPYRAVDTSSGPSTTTSADKVALARAHLPLAEAHLSKRKLLQGMSKKAMATAGMRGSGDKIIFDDDGTPRSAYAITSEEAFLQGPIEEERRRFEETERERLRERDVEDKARAKEKRREKKRREKERASRGDDDSGDDDVEVDEMVPIYEAPEDKRSDGYETPDFDISGDEGDDDEGGFSDDEGEASPEPIVKSKSASPKDTTKKKQKKKPASNAVQLTDEELALQLLAGGA</sequence>
<evidence type="ECO:0000256" key="8">
    <source>
        <dbReference type="ARBA" id="ARBA00022884"/>
    </source>
</evidence>
<evidence type="ECO:0000256" key="2">
    <source>
        <dbReference type="ARBA" id="ARBA00022517"/>
    </source>
</evidence>
<dbReference type="Pfam" id="PF13959">
    <property type="entry name" value="CTE_SPB4"/>
    <property type="match status" value="1"/>
</dbReference>
<evidence type="ECO:0000256" key="7">
    <source>
        <dbReference type="ARBA" id="ARBA00022840"/>
    </source>
</evidence>
<dbReference type="InterPro" id="IPR025313">
    <property type="entry name" value="SPB4-like_CTE"/>
</dbReference>
<dbReference type="InterPro" id="IPR014014">
    <property type="entry name" value="RNA_helicase_DEAD_Q_motif"/>
</dbReference>
<evidence type="ECO:0000256" key="1">
    <source>
        <dbReference type="ARBA" id="ARBA00004604"/>
    </source>
</evidence>
<dbReference type="GO" id="GO:0016787">
    <property type="term" value="F:hydrolase activity"/>
    <property type="evidence" value="ECO:0007669"/>
    <property type="project" value="UniProtKB-KW"/>
</dbReference>
<comment type="similarity">
    <text evidence="10">Belongs to the DEAD box helicase family.</text>
</comment>
<feature type="domain" description="Helicase C-terminal" evidence="13">
    <location>
        <begin position="361"/>
        <end position="513"/>
    </location>
</feature>
<dbReference type="InterPro" id="IPR027417">
    <property type="entry name" value="P-loop_NTPase"/>
</dbReference>
<feature type="compositionally biased region" description="Basic residues" evidence="11">
    <location>
        <begin position="826"/>
        <end position="837"/>
    </location>
</feature>
<dbReference type="Proteomes" id="UP001176517">
    <property type="component" value="Unassembled WGS sequence"/>
</dbReference>
<dbReference type="GO" id="GO:0003724">
    <property type="term" value="F:RNA helicase activity"/>
    <property type="evidence" value="ECO:0007669"/>
    <property type="project" value="UniProtKB-EC"/>
</dbReference>
<keyword evidence="6 10" id="KW-0347">Helicase</keyword>
<dbReference type="GO" id="GO:0006364">
    <property type="term" value="P:rRNA processing"/>
    <property type="evidence" value="ECO:0007669"/>
    <property type="project" value="UniProtKB-KW"/>
</dbReference>
<feature type="compositionally biased region" description="Basic and acidic residues" evidence="11">
    <location>
        <begin position="28"/>
        <end position="37"/>
    </location>
</feature>
<evidence type="ECO:0000256" key="4">
    <source>
        <dbReference type="ARBA" id="ARBA00022741"/>
    </source>
</evidence>
<feature type="compositionally biased region" description="Acidic residues" evidence="11">
    <location>
        <begin position="684"/>
        <end position="696"/>
    </location>
</feature>
<comment type="domain">
    <text evidence="10">The Q motif is unique to and characteristic of the DEAD box family of RNA helicases and controls ATP binding and hydrolysis.</text>
</comment>
<dbReference type="PROSITE" id="PS51192">
    <property type="entry name" value="HELICASE_ATP_BIND_1"/>
    <property type="match status" value="1"/>
</dbReference>
<dbReference type="SMART" id="SM01178">
    <property type="entry name" value="DUF4217"/>
    <property type="match status" value="1"/>
</dbReference>
<keyword evidence="3" id="KW-0698">rRNA processing</keyword>
<feature type="region of interest" description="Disordered" evidence="11">
    <location>
        <begin position="586"/>
        <end position="625"/>
    </location>
</feature>
<comment type="caution">
    <text evidence="15">The sequence shown here is derived from an EMBL/GenBank/DDBJ whole genome shotgun (WGS) entry which is preliminary data.</text>
</comment>
<comment type="subcellular location">
    <subcellularLocation>
        <location evidence="1">Nucleus</location>
        <location evidence="1">Nucleolus</location>
    </subcellularLocation>
</comment>
<feature type="compositionally biased region" description="Acidic residues" evidence="11">
    <location>
        <begin position="847"/>
        <end position="857"/>
    </location>
</feature>
<dbReference type="PROSITE" id="PS51194">
    <property type="entry name" value="HELICASE_CTER"/>
    <property type="match status" value="1"/>
</dbReference>
<feature type="compositionally biased region" description="Acidic residues" evidence="11">
    <location>
        <begin position="72"/>
        <end position="81"/>
    </location>
</feature>
<evidence type="ECO:0000259" key="14">
    <source>
        <dbReference type="PROSITE" id="PS51195"/>
    </source>
</evidence>
<feature type="compositionally biased region" description="Basic and acidic residues" evidence="11">
    <location>
        <begin position="586"/>
        <end position="597"/>
    </location>
</feature>
<dbReference type="InterPro" id="IPR001650">
    <property type="entry name" value="Helicase_C-like"/>
</dbReference>
<dbReference type="SMART" id="SM00487">
    <property type="entry name" value="DEXDc"/>
    <property type="match status" value="1"/>
</dbReference>
<feature type="region of interest" description="Disordered" evidence="11">
    <location>
        <begin position="54"/>
        <end position="101"/>
    </location>
</feature>
<name>A0AAN6GVE0_9BASI</name>
<feature type="region of interest" description="Disordered" evidence="11">
    <location>
        <begin position="788"/>
        <end position="932"/>
    </location>
</feature>
<evidence type="ECO:0000256" key="5">
    <source>
        <dbReference type="ARBA" id="ARBA00022801"/>
    </source>
</evidence>
<keyword evidence="4 10" id="KW-0547">Nucleotide-binding</keyword>
<dbReference type="PROSITE" id="PS51195">
    <property type="entry name" value="Q_MOTIF"/>
    <property type="match status" value="1"/>
</dbReference>
<dbReference type="InterPro" id="IPR000629">
    <property type="entry name" value="RNA-helicase_DEAD-box_CS"/>
</dbReference>
<evidence type="ECO:0000256" key="11">
    <source>
        <dbReference type="SAM" id="MobiDB-lite"/>
    </source>
</evidence>
<dbReference type="PROSITE" id="PS00039">
    <property type="entry name" value="DEAD_ATP_HELICASE"/>
    <property type="match status" value="1"/>
</dbReference>
<feature type="compositionally biased region" description="Low complexity" evidence="11">
    <location>
        <begin position="316"/>
        <end position="328"/>
    </location>
</feature>
<feature type="compositionally biased region" description="Polar residues" evidence="11">
    <location>
        <begin position="57"/>
        <end position="70"/>
    </location>
</feature>
<dbReference type="Pfam" id="PF00271">
    <property type="entry name" value="Helicase_C"/>
    <property type="match status" value="1"/>
</dbReference>